<evidence type="ECO:0000313" key="8">
    <source>
        <dbReference type="EMBL" id="OQO02509.1"/>
    </source>
</evidence>
<evidence type="ECO:0000256" key="2">
    <source>
        <dbReference type="ARBA" id="ARBA00022723"/>
    </source>
</evidence>
<keyword evidence="5" id="KW-0862">Zinc</keyword>
<accession>A0A1V8STW6</accession>
<dbReference type="STRING" id="1507870.A0A1V8STW6"/>
<dbReference type="Pfam" id="PF26112">
    <property type="entry name" value="UBA_RNF216"/>
    <property type="match status" value="1"/>
</dbReference>
<dbReference type="CDD" id="cd20353">
    <property type="entry name" value="Rcat_RBR_RNF216"/>
    <property type="match status" value="1"/>
</dbReference>
<dbReference type="PANTHER" id="PTHR22770">
    <property type="entry name" value="UBIQUITIN CONJUGATING ENZYME 7 INTERACTING PROTEIN-RELATED"/>
    <property type="match status" value="1"/>
</dbReference>
<dbReference type="Gene3D" id="1.20.120.1750">
    <property type="match status" value="1"/>
</dbReference>
<keyword evidence="3" id="KW-0863">Zinc-finger</keyword>
<dbReference type="PANTHER" id="PTHR22770:SF42">
    <property type="entry name" value="FINGER PROTEIN (ZIN), PUTATIVE (AFU_ORTHOLOGUE AFUA_4G03910)-RELATED"/>
    <property type="match status" value="1"/>
</dbReference>
<dbReference type="GO" id="GO:0008270">
    <property type="term" value="F:zinc ion binding"/>
    <property type="evidence" value="ECO:0007669"/>
    <property type="project" value="UniProtKB-KW"/>
</dbReference>
<dbReference type="InterPro" id="IPR047546">
    <property type="entry name" value="Rcat_RBR_RNF216"/>
</dbReference>
<keyword evidence="4" id="KW-0833">Ubl conjugation pathway</keyword>
<comment type="pathway">
    <text evidence="1">Protein modification; protein ubiquitination.</text>
</comment>
<feature type="transmembrane region" description="Helical" evidence="6">
    <location>
        <begin position="368"/>
        <end position="394"/>
    </location>
</feature>
<comment type="caution">
    <text evidence="8">The sequence shown here is derived from an EMBL/GenBank/DDBJ whole genome shotgun (WGS) entry which is preliminary data.</text>
</comment>
<evidence type="ECO:0000256" key="6">
    <source>
        <dbReference type="SAM" id="Phobius"/>
    </source>
</evidence>
<dbReference type="EMBL" id="NAJO01000027">
    <property type="protein sequence ID" value="OQO02509.1"/>
    <property type="molecule type" value="Genomic_DNA"/>
</dbReference>
<dbReference type="AlphaFoldDB" id="A0A1V8STW6"/>
<dbReference type="Pfam" id="PF26200">
    <property type="entry name" value="Rcat_RNF216"/>
    <property type="match status" value="1"/>
</dbReference>
<sequence>MDHVPIPQMRRLWKSKADFFRPFRSADISETSTPLYDPDQVQPDHVTEADREQLEGLNAALGTLVDAFPDVEVEALREMLERVSEDSRAQIVAERLLTRRRDAVGSGMRVRAAQMLRLPTKEHAATGAVSAPSRQRRSLLLEETFRGEQYQTAVKQLLYQEFKTLSHSTIKAVMAENNASYTQSRPTLQQLVGKAWRFPLTLPMFWTRRAAPVAEQDHPALFWRADGAHANASVPAVRQTGSTVLDRELHELFVAPVITKIRQYQLSADLALAKELNETEAEEAEATFDCAIPRQLAERALDISGTEDVWNEFQKRLSGQALAKSQIPLRRCPLCDYAEVEDPPRPTWRPAKDISRLVFSRAPPGVQVLLIISAIISTFFVAPLLLFASVLYLLSHIFPPFIAILQSSYTRVRTHRRSPKFRCLDPGCATTTCTTCLAPWIDQHTCFSNARTSLRTLIETSATAAIKRTCPRCHLSFVKASGCNKLVCNCGYTMCYTCRCEITAKEGYQHFCQHFRPAGGKCSQCERCELYGDEDEDAIVRRAVEKVEREWMEGGKEGETEGEGRARRAVVQAVVGRKEVKWWEGWLDAVVDVLMEID</sequence>
<dbReference type="Proteomes" id="UP000192596">
    <property type="component" value="Unassembled WGS sequence"/>
</dbReference>
<organism evidence="8 9">
    <name type="scientific">Cryoendolithus antarcticus</name>
    <dbReference type="NCBI Taxonomy" id="1507870"/>
    <lineage>
        <taxon>Eukaryota</taxon>
        <taxon>Fungi</taxon>
        <taxon>Dikarya</taxon>
        <taxon>Ascomycota</taxon>
        <taxon>Pezizomycotina</taxon>
        <taxon>Dothideomycetes</taxon>
        <taxon>Dothideomycetidae</taxon>
        <taxon>Cladosporiales</taxon>
        <taxon>Cladosporiaceae</taxon>
        <taxon>Cryoendolithus</taxon>
    </lineage>
</organism>
<keyword evidence="6" id="KW-1133">Transmembrane helix</keyword>
<evidence type="ECO:0000259" key="7">
    <source>
        <dbReference type="Pfam" id="PF26112"/>
    </source>
</evidence>
<gene>
    <name evidence="8" type="ORF">B0A48_12036</name>
</gene>
<evidence type="ECO:0000256" key="4">
    <source>
        <dbReference type="ARBA" id="ARBA00022786"/>
    </source>
</evidence>
<feature type="domain" description="E3 ubiquitin-protein ligase RNF216 UBA" evidence="7">
    <location>
        <begin position="143"/>
        <end position="284"/>
    </location>
</feature>
<keyword evidence="6" id="KW-0812">Transmembrane</keyword>
<evidence type="ECO:0000256" key="5">
    <source>
        <dbReference type="ARBA" id="ARBA00022833"/>
    </source>
</evidence>
<name>A0A1V8STW6_9PEZI</name>
<reference evidence="9" key="1">
    <citation type="submission" date="2017-03" db="EMBL/GenBank/DDBJ databases">
        <title>Genomes of endolithic fungi from Antarctica.</title>
        <authorList>
            <person name="Coleine C."/>
            <person name="Masonjones S."/>
            <person name="Stajich J.E."/>
        </authorList>
    </citation>
    <scope>NUCLEOTIDE SEQUENCE [LARGE SCALE GENOMIC DNA]</scope>
    <source>
        <strain evidence="9">CCFEE 5527</strain>
    </source>
</reference>
<keyword evidence="9" id="KW-1185">Reference proteome</keyword>
<evidence type="ECO:0000256" key="1">
    <source>
        <dbReference type="ARBA" id="ARBA00004906"/>
    </source>
</evidence>
<protein>
    <recommendedName>
        <fullName evidence="7">E3 ubiquitin-protein ligase RNF216 UBA domain-containing protein</fullName>
    </recommendedName>
</protein>
<dbReference type="SUPFAM" id="SSF57850">
    <property type="entry name" value="RING/U-box"/>
    <property type="match status" value="1"/>
</dbReference>
<dbReference type="InterPro" id="IPR058758">
    <property type="entry name" value="UBA_RNF216"/>
</dbReference>
<keyword evidence="2" id="KW-0479">Metal-binding</keyword>
<dbReference type="OrthoDB" id="10009520at2759"/>
<keyword evidence="6" id="KW-0472">Membrane</keyword>
<dbReference type="InParanoid" id="A0A1V8STW6"/>
<dbReference type="InterPro" id="IPR051628">
    <property type="entry name" value="LUBAC_E3_Ligases"/>
</dbReference>
<evidence type="ECO:0000313" key="9">
    <source>
        <dbReference type="Proteomes" id="UP000192596"/>
    </source>
</evidence>
<proteinExistence type="predicted"/>
<evidence type="ECO:0000256" key="3">
    <source>
        <dbReference type="ARBA" id="ARBA00022771"/>
    </source>
</evidence>